<organism evidence="1 2">
    <name type="scientific">Peronosclerospora sorghi</name>
    <dbReference type="NCBI Taxonomy" id="230839"/>
    <lineage>
        <taxon>Eukaryota</taxon>
        <taxon>Sar</taxon>
        <taxon>Stramenopiles</taxon>
        <taxon>Oomycota</taxon>
        <taxon>Peronosporomycetes</taxon>
        <taxon>Peronosporales</taxon>
        <taxon>Peronosporaceae</taxon>
        <taxon>Peronosclerospora</taxon>
    </lineage>
</organism>
<evidence type="ECO:0000313" key="2">
    <source>
        <dbReference type="Proteomes" id="UP001163321"/>
    </source>
</evidence>
<accession>A0ACC0VVS1</accession>
<proteinExistence type="predicted"/>
<protein>
    <submittedName>
        <fullName evidence="1">Uncharacterized protein</fullName>
    </submittedName>
</protein>
<keyword evidence="2" id="KW-1185">Reference proteome</keyword>
<dbReference type="Proteomes" id="UP001163321">
    <property type="component" value="Chromosome 6"/>
</dbReference>
<dbReference type="EMBL" id="CM047585">
    <property type="protein sequence ID" value="KAI9910455.1"/>
    <property type="molecule type" value="Genomic_DNA"/>
</dbReference>
<gene>
    <name evidence="1" type="ORF">PsorP6_010065</name>
</gene>
<evidence type="ECO:0000313" key="1">
    <source>
        <dbReference type="EMBL" id="KAI9910455.1"/>
    </source>
</evidence>
<name>A0ACC0VVS1_9STRA</name>
<comment type="caution">
    <text evidence="1">The sequence shown here is derived from an EMBL/GenBank/DDBJ whole genome shotgun (WGS) entry which is preliminary data.</text>
</comment>
<sequence>MQKNGVDSSTLTKLGPSKDSTAAGSAANEPLKDMEEFARDFRMLRMECPNEAVTQLIMDGIHPVILVMCTESISDVVEDRIRMQQV</sequence>
<reference evidence="1 2" key="1">
    <citation type="journal article" date="2022" name="bioRxiv">
        <title>The genome of the oomycete Peronosclerospora sorghi, a cosmopolitan pathogen of maize and sorghum, is inflated with dispersed pseudogenes.</title>
        <authorList>
            <person name="Fletcher K."/>
            <person name="Martin F."/>
            <person name="Isakeit T."/>
            <person name="Cavanaugh K."/>
            <person name="Magill C."/>
            <person name="Michelmore R."/>
        </authorList>
    </citation>
    <scope>NUCLEOTIDE SEQUENCE [LARGE SCALE GENOMIC DNA]</scope>
    <source>
        <strain evidence="1">P6</strain>
    </source>
</reference>